<keyword evidence="1" id="KW-0285">Flavoprotein</keyword>
<dbReference type="InterPro" id="IPR050627">
    <property type="entry name" value="Nitroreductase/BluB"/>
</dbReference>
<sequence>MKEIFNRRSIRKFEDRPVEKEKIDKLLRAAMQAPSAANQQPWEFIVVEDKENLKTLSLTTPYSKPVADSAVTFVLLANSNNFKVPTGWQQDMGAATENILLEATYLGLGAVWLGVATADVAIDYIKNLYNLPENIKPFAMIAIGYPDGQKNEFVDRYIAERIHLEKWTKGETYND</sequence>
<dbReference type="EMBL" id="FOJI01000006">
    <property type="protein sequence ID" value="SEW18051.1"/>
    <property type="molecule type" value="Genomic_DNA"/>
</dbReference>
<dbReference type="Proteomes" id="UP000199701">
    <property type="component" value="Unassembled WGS sequence"/>
</dbReference>
<dbReference type="RefSeq" id="WP_092452959.1">
    <property type="nucleotide sequence ID" value="NZ_FOJI01000006.1"/>
</dbReference>
<gene>
    <name evidence="5" type="ORF">SAMN05421659_1066</name>
</gene>
<dbReference type="GO" id="GO:0016491">
    <property type="term" value="F:oxidoreductase activity"/>
    <property type="evidence" value="ECO:0007669"/>
    <property type="project" value="UniProtKB-KW"/>
</dbReference>
<organism evidence="5 6">
    <name type="scientific">[Clostridium] fimetarium</name>
    <dbReference type="NCBI Taxonomy" id="99656"/>
    <lineage>
        <taxon>Bacteria</taxon>
        <taxon>Bacillati</taxon>
        <taxon>Bacillota</taxon>
        <taxon>Clostridia</taxon>
        <taxon>Lachnospirales</taxon>
        <taxon>Lachnospiraceae</taxon>
    </lineage>
</organism>
<keyword evidence="2" id="KW-0288">FMN</keyword>
<dbReference type="AlphaFoldDB" id="A0A1I0PVD5"/>
<dbReference type="STRING" id="99656.SAMN05421659_1066"/>
<feature type="domain" description="Nitroreductase" evidence="4">
    <location>
        <begin position="89"/>
        <end position="145"/>
    </location>
</feature>
<dbReference type="InterPro" id="IPR029479">
    <property type="entry name" value="Nitroreductase"/>
</dbReference>
<dbReference type="PANTHER" id="PTHR23026">
    <property type="entry name" value="NADPH NITROREDUCTASE"/>
    <property type="match status" value="1"/>
</dbReference>
<name>A0A1I0PVD5_9FIRM</name>
<dbReference type="InterPro" id="IPR000415">
    <property type="entry name" value="Nitroreductase-like"/>
</dbReference>
<evidence type="ECO:0000256" key="1">
    <source>
        <dbReference type="ARBA" id="ARBA00022630"/>
    </source>
</evidence>
<dbReference type="Gene3D" id="3.40.109.10">
    <property type="entry name" value="NADH Oxidase"/>
    <property type="match status" value="1"/>
</dbReference>
<evidence type="ECO:0000313" key="6">
    <source>
        <dbReference type="Proteomes" id="UP000199701"/>
    </source>
</evidence>
<dbReference type="CDD" id="cd02150">
    <property type="entry name" value="nitroreductase"/>
    <property type="match status" value="1"/>
</dbReference>
<evidence type="ECO:0000313" key="5">
    <source>
        <dbReference type="EMBL" id="SEW18051.1"/>
    </source>
</evidence>
<keyword evidence="3" id="KW-0560">Oxidoreductase</keyword>
<proteinExistence type="predicted"/>
<dbReference type="Pfam" id="PF00881">
    <property type="entry name" value="Nitroreductase"/>
    <property type="match status" value="2"/>
</dbReference>
<evidence type="ECO:0000256" key="2">
    <source>
        <dbReference type="ARBA" id="ARBA00022643"/>
    </source>
</evidence>
<protein>
    <submittedName>
        <fullName evidence="5">Nitroreductase</fullName>
    </submittedName>
</protein>
<reference evidence="5 6" key="1">
    <citation type="submission" date="2016-10" db="EMBL/GenBank/DDBJ databases">
        <authorList>
            <person name="de Groot N.N."/>
        </authorList>
    </citation>
    <scope>NUCLEOTIDE SEQUENCE [LARGE SCALE GENOMIC DNA]</scope>
    <source>
        <strain evidence="5 6">DSM 9179</strain>
    </source>
</reference>
<accession>A0A1I0PVD5</accession>
<evidence type="ECO:0000256" key="3">
    <source>
        <dbReference type="ARBA" id="ARBA00023002"/>
    </source>
</evidence>
<dbReference type="PANTHER" id="PTHR23026:SF90">
    <property type="entry name" value="IODOTYROSINE DEIODINASE 1"/>
    <property type="match status" value="1"/>
</dbReference>
<dbReference type="OrthoDB" id="9812105at2"/>
<dbReference type="SUPFAM" id="SSF55469">
    <property type="entry name" value="FMN-dependent nitroreductase-like"/>
    <property type="match status" value="1"/>
</dbReference>
<feature type="domain" description="Nitroreductase" evidence="4">
    <location>
        <begin position="5"/>
        <end position="54"/>
    </location>
</feature>
<keyword evidence="6" id="KW-1185">Reference proteome</keyword>
<evidence type="ECO:0000259" key="4">
    <source>
        <dbReference type="Pfam" id="PF00881"/>
    </source>
</evidence>